<dbReference type="GO" id="GO:0006357">
    <property type="term" value="P:regulation of transcription by RNA polymerase II"/>
    <property type="evidence" value="ECO:0007669"/>
    <property type="project" value="TreeGrafter"/>
</dbReference>
<dbReference type="GO" id="GO:0000118">
    <property type="term" value="C:histone deacetylase complex"/>
    <property type="evidence" value="ECO:0007669"/>
    <property type="project" value="TreeGrafter"/>
</dbReference>
<evidence type="ECO:0000259" key="5">
    <source>
        <dbReference type="PROSITE" id="PS51184"/>
    </source>
</evidence>
<dbReference type="GO" id="GO:0046872">
    <property type="term" value="F:metal ion binding"/>
    <property type="evidence" value="ECO:0007669"/>
    <property type="project" value="UniProtKB-KW"/>
</dbReference>
<feature type="domain" description="JmjC" evidence="5">
    <location>
        <begin position="404"/>
        <end position="631"/>
    </location>
</feature>
<proteinExistence type="predicted"/>
<dbReference type="InterPro" id="IPR003347">
    <property type="entry name" value="JmjC_dom"/>
</dbReference>
<dbReference type="SMART" id="SM00558">
    <property type="entry name" value="JmjC"/>
    <property type="match status" value="1"/>
</dbReference>
<evidence type="ECO:0000256" key="1">
    <source>
        <dbReference type="ARBA" id="ARBA00004123"/>
    </source>
</evidence>
<dbReference type="WBParaSite" id="maker-uti_cns_0014714-snap-gene-0.3-mRNA-1">
    <property type="protein sequence ID" value="maker-uti_cns_0014714-snap-gene-0.3-mRNA-1"/>
    <property type="gene ID" value="maker-uti_cns_0014714-snap-gene-0.3"/>
</dbReference>
<dbReference type="InterPro" id="IPR045109">
    <property type="entry name" value="LSDs-like"/>
</dbReference>
<evidence type="ECO:0000256" key="4">
    <source>
        <dbReference type="SAM" id="MobiDB-lite"/>
    </source>
</evidence>
<accession>A0A1I8IPA5</accession>
<evidence type="ECO:0000313" key="7">
    <source>
        <dbReference type="WBParaSite" id="maker-uti_cns_0014714-snap-gene-0.3-mRNA-1"/>
    </source>
</evidence>
<feature type="compositionally biased region" description="Pro residues" evidence="4">
    <location>
        <begin position="278"/>
        <end position="292"/>
    </location>
</feature>
<evidence type="ECO:0000256" key="3">
    <source>
        <dbReference type="ARBA" id="ARBA00023242"/>
    </source>
</evidence>
<keyword evidence="3" id="KW-0539">Nucleus</keyword>
<dbReference type="SUPFAM" id="SSF51197">
    <property type="entry name" value="Clavaminate synthase-like"/>
    <property type="match status" value="1"/>
</dbReference>
<evidence type="ECO:0000256" key="2">
    <source>
        <dbReference type="ARBA" id="ARBA00022723"/>
    </source>
</evidence>
<dbReference type="Gene3D" id="2.60.120.650">
    <property type="entry name" value="Cupin"/>
    <property type="match status" value="1"/>
</dbReference>
<sequence>GALARPLNKHGREHYERSLEQFVQDSPCSQLACAKLAKCRECRPAGQHAAAMAKSTAAVVASADGTACRFIGFRKLRYNKKGGLTACGFCESTEAEPEDLAAWLRKPPNGAAAAAAPGVVASEARRLLSFVGEAFQELASQERQLRARYGGAGGDGTNAASLWRRRDVGGVGRGNCGTACDQCDSTLFGAYFCCGKCGYALCPDCRLSDPAAAAAAAAASSSDRPATRLRPGGGVAAAGDCTVGRQAHEPDRLLLATNVPGDAFARLASAVARLRVPPLSPPESPPPPPPPVAADSPADPDAEAAYNRSLILRFSEPPRQADGPGCLAFQRHWRRGLPVVVANCLPAAAAAAADAWWHPRSLSRGLTGCRCSVLNCDAGTELPASPTRHFWDGFDSMKRRLKNPATGDPLSLRLRPPAGQPFSLPLSELAKAVPFAEYTGAGGRCNLAAGCAPPRLTCAYGMSRTETAGTFALHCQPADLAVLLAHVAAPEDALEQQKAAAFAALERASVDPGVLRSIAVDSRLPGALWHVFRPADAAKLRRFLAAGAENGGGNPLAEQTGTYLGPAELDRLRLKCGLRPAVIVQFQGDTVFVPAGAPYQVRNLHSGISLSVDFVSQESCRQCLATGREMRQHNRLPLRRLLYRAVRDAVSHTMDGSGTVQHTMDGSGTVQHTMDGSTVQHTMDGSGTVQHTMDGSGTVQHTMDGSGTVQHTMDGSGTVQHTMDGSGTVQHTMDGSGTFSTQWMAAAHWQHTWMAAAQFSTMDGSGTVQHTMDGSGTVQHTMDGSGTVQHTMDGSGTVQHTMDGSGTVQHTMDGSGTVQHTMDGSGTVQHTMDGSGTVQHTMDGSGTVQHNGWQRHSSAQWMAAAQFSTMDGSGTVQHNGWQRHSSAQWMAAAQFSTMDGSGTVQHTMDGSGTVQHTMDGSGTVQHTMDGSGTVQHTMDGSGTFSTQWMAAPISATTQHFGYAMAQSRRRQQHGVAAQRFQQSHSLAVGEAGQSAVAVHPGDHVAAAQPAVLVRRAAVDDALDDDGLRPGEAVGAANDGEAERAGAGVPGQVHVALQNREITRLTWQQAHSNGSLLSFEQSHGLLVAEAQQRDVVHSQQYVAFSHLPGPGGQAVRLQVGNVDGDVAALGADAASHRHARDSPASLIRSSRLSRPSISAKPPTTRPRMNRPGQVLWAGGEMRWFDTVTPPSTRLKTGDTADMFNQAQYRILSLAEL</sequence>
<dbReference type="GO" id="GO:0032454">
    <property type="term" value="F:histone H3K9 demethylase activity"/>
    <property type="evidence" value="ECO:0007669"/>
    <property type="project" value="InterPro"/>
</dbReference>
<dbReference type="PANTHER" id="PTHR12549">
    <property type="entry name" value="JMJC DOMAIN-CONTAINING HISTONE DEMETHYLATION PROTEIN"/>
    <property type="match status" value="1"/>
</dbReference>
<dbReference type="Pfam" id="PF02373">
    <property type="entry name" value="JmjC"/>
    <property type="match status" value="1"/>
</dbReference>
<evidence type="ECO:0000313" key="6">
    <source>
        <dbReference type="Proteomes" id="UP000095280"/>
    </source>
</evidence>
<protein>
    <submittedName>
        <fullName evidence="7">JmjC domain-containing protein</fullName>
    </submittedName>
</protein>
<keyword evidence="6" id="KW-1185">Reference proteome</keyword>
<feature type="region of interest" description="Disordered" evidence="4">
    <location>
        <begin position="678"/>
        <end position="734"/>
    </location>
</feature>
<feature type="region of interest" description="Disordered" evidence="4">
    <location>
        <begin position="781"/>
        <end position="806"/>
    </location>
</feature>
<keyword evidence="2" id="KW-0479">Metal-binding</keyword>
<name>A0A1I8IPA5_9PLAT</name>
<dbReference type="AlphaFoldDB" id="A0A1I8IPA5"/>
<feature type="region of interest" description="Disordered" evidence="4">
    <location>
        <begin position="1134"/>
        <end position="1170"/>
    </location>
</feature>
<comment type="subcellular location">
    <subcellularLocation>
        <location evidence="1">Nucleus</location>
    </subcellularLocation>
</comment>
<dbReference type="GO" id="GO:0003712">
    <property type="term" value="F:transcription coregulator activity"/>
    <property type="evidence" value="ECO:0007669"/>
    <property type="project" value="TreeGrafter"/>
</dbReference>
<dbReference type="GO" id="GO:0031490">
    <property type="term" value="F:chromatin DNA binding"/>
    <property type="evidence" value="ECO:0007669"/>
    <property type="project" value="TreeGrafter"/>
</dbReference>
<dbReference type="PROSITE" id="PS51184">
    <property type="entry name" value="JMJC"/>
    <property type="match status" value="1"/>
</dbReference>
<dbReference type="GO" id="GO:0000785">
    <property type="term" value="C:chromatin"/>
    <property type="evidence" value="ECO:0007669"/>
    <property type="project" value="TreeGrafter"/>
</dbReference>
<dbReference type="Proteomes" id="UP000095280">
    <property type="component" value="Unplaced"/>
</dbReference>
<feature type="compositionally biased region" description="Low complexity" evidence="4">
    <location>
        <begin position="1141"/>
        <end position="1158"/>
    </location>
</feature>
<reference evidence="7" key="1">
    <citation type="submission" date="2016-11" db="UniProtKB">
        <authorList>
            <consortium name="WormBaseParasite"/>
        </authorList>
    </citation>
    <scope>IDENTIFICATION</scope>
</reference>
<organism evidence="6 7">
    <name type="scientific">Macrostomum lignano</name>
    <dbReference type="NCBI Taxonomy" id="282301"/>
    <lineage>
        <taxon>Eukaryota</taxon>
        <taxon>Metazoa</taxon>
        <taxon>Spiralia</taxon>
        <taxon>Lophotrochozoa</taxon>
        <taxon>Platyhelminthes</taxon>
        <taxon>Rhabditophora</taxon>
        <taxon>Macrostomorpha</taxon>
        <taxon>Macrostomida</taxon>
        <taxon>Macrostomidae</taxon>
        <taxon>Macrostomum</taxon>
    </lineage>
</organism>
<feature type="region of interest" description="Disordered" evidence="4">
    <location>
        <begin position="276"/>
        <end position="300"/>
    </location>
</feature>
<dbReference type="PANTHER" id="PTHR12549:SF38">
    <property type="entry name" value="JMJC DOMAIN-CONTAINING HISTONE DEMETHYLASE 2, ISOFORM A"/>
    <property type="match status" value="1"/>
</dbReference>